<feature type="region of interest" description="Disordered" evidence="1">
    <location>
        <begin position="86"/>
        <end position="157"/>
    </location>
</feature>
<dbReference type="Pfam" id="PF15232">
    <property type="entry name" value="DUF4585"/>
    <property type="match status" value="1"/>
</dbReference>
<feature type="domain" description="DUF4585" evidence="2">
    <location>
        <begin position="12"/>
        <end position="75"/>
    </location>
</feature>
<protein>
    <submittedName>
        <fullName evidence="3">(spotted green pufferfish) hypothetical protein</fullName>
    </submittedName>
</protein>
<dbReference type="AlphaFoldDB" id="Q4T181"/>
<feature type="compositionally biased region" description="Low complexity" evidence="1">
    <location>
        <begin position="97"/>
        <end position="113"/>
    </location>
</feature>
<organism evidence="3">
    <name type="scientific">Tetraodon nigroviridis</name>
    <name type="common">Spotted green pufferfish</name>
    <name type="synonym">Chelonodon nigroviridis</name>
    <dbReference type="NCBI Taxonomy" id="99883"/>
    <lineage>
        <taxon>Eukaryota</taxon>
        <taxon>Metazoa</taxon>
        <taxon>Chordata</taxon>
        <taxon>Craniata</taxon>
        <taxon>Vertebrata</taxon>
        <taxon>Euteleostomi</taxon>
        <taxon>Actinopterygii</taxon>
        <taxon>Neopterygii</taxon>
        <taxon>Teleostei</taxon>
        <taxon>Neoteleostei</taxon>
        <taxon>Acanthomorphata</taxon>
        <taxon>Eupercaria</taxon>
        <taxon>Tetraodontiformes</taxon>
        <taxon>Tetradontoidea</taxon>
        <taxon>Tetraodontidae</taxon>
        <taxon>Tetraodon</taxon>
    </lineage>
</organism>
<reference evidence="3" key="1">
    <citation type="journal article" date="2004" name="Nature">
        <title>Genome duplication in the teleost fish Tetraodon nigroviridis reveals the early vertebrate proto-karyotype.</title>
        <authorList>
            <person name="Jaillon O."/>
            <person name="Aury J.-M."/>
            <person name="Brunet F."/>
            <person name="Petit J.-L."/>
            <person name="Stange-Thomann N."/>
            <person name="Mauceli E."/>
            <person name="Bouneau L."/>
            <person name="Fischer C."/>
            <person name="Ozouf-Costaz C."/>
            <person name="Bernot A."/>
            <person name="Nicaud S."/>
            <person name="Jaffe D."/>
            <person name="Fisher S."/>
            <person name="Lutfalla G."/>
            <person name="Dossat C."/>
            <person name="Segurens B."/>
            <person name="Dasilva C."/>
            <person name="Salanoubat M."/>
            <person name="Levy M."/>
            <person name="Boudet N."/>
            <person name="Castellano S."/>
            <person name="Anthouard V."/>
            <person name="Jubin C."/>
            <person name="Castelli V."/>
            <person name="Katinka M."/>
            <person name="Vacherie B."/>
            <person name="Biemont C."/>
            <person name="Skalli Z."/>
            <person name="Cattolico L."/>
            <person name="Poulain J."/>
            <person name="De Berardinis V."/>
            <person name="Cruaud C."/>
            <person name="Duprat S."/>
            <person name="Brottier P."/>
            <person name="Coutanceau J.-P."/>
            <person name="Gouzy J."/>
            <person name="Parra G."/>
            <person name="Lardier G."/>
            <person name="Chapple C."/>
            <person name="McKernan K.J."/>
            <person name="McEwan P."/>
            <person name="Bosak S."/>
            <person name="Kellis M."/>
            <person name="Volff J.-N."/>
            <person name="Guigo R."/>
            <person name="Zody M.C."/>
            <person name="Mesirov J."/>
            <person name="Lindblad-Toh K."/>
            <person name="Birren B."/>
            <person name="Nusbaum C."/>
            <person name="Kahn D."/>
            <person name="Robinson-Rechavi M."/>
            <person name="Laudet V."/>
            <person name="Schachter V."/>
            <person name="Quetier F."/>
            <person name="Saurin W."/>
            <person name="Scarpelli C."/>
            <person name="Wincker P."/>
            <person name="Lander E.S."/>
            <person name="Weissenbach J."/>
            <person name="Roest Crollius H."/>
        </authorList>
    </citation>
    <scope>NUCLEOTIDE SEQUENCE [LARGE SCALE GENOMIC DNA]</scope>
</reference>
<name>Q4T181_TETNG</name>
<comment type="caution">
    <text evidence="3">The sequence shown here is derived from an EMBL/GenBank/DDBJ whole genome shotgun (WGS) entry which is preliminary data.</text>
</comment>
<proteinExistence type="predicted"/>
<evidence type="ECO:0000313" key="3">
    <source>
        <dbReference type="EMBL" id="CAF93351.1"/>
    </source>
</evidence>
<reference evidence="3" key="2">
    <citation type="submission" date="2004-02" db="EMBL/GenBank/DDBJ databases">
        <authorList>
            <consortium name="Genoscope"/>
            <consortium name="Whitehead Institute Centre for Genome Research"/>
        </authorList>
    </citation>
    <scope>NUCLEOTIDE SEQUENCE</scope>
</reference>
<sequence>AVAPAPEPFQGLQRKLLLDPTTGSCYLVDSPPQPPTKRLFDPETGQYVDVAMPPPPPATPLPMSVSPLALSPGAYGHAYLIYPGFAPPPSSRRRLARAPGSPRTSTRPSTSPRQCAPSRRRELRSRLTPACRCNPSSASAPSRAPASSPRPPLMAPP</sequence>
<feature type="region of interest" description="Disordered" evidence="1">
    <location>
        <begin position="22"/>
        <end position="60"/>
    </location>
</feature>
<dbReference type="EMBL" id="CAAE01010701">
    <property type="protein sequence ID" value="CAF93351.1"/>
    <property type="molecule type" value="Genomic_DNA"/>
</dbReference>
<dbReference type="InterPro" id="IPR052303">
    <property type="entry name" value="CEFIP"/>
</dbReference>
<evidence type="ECO:0000256" key="1">
    <source>
        <dbReference type="SAM" id="MobiDB-lite"/>
    </source>
</evidence>
<evidence type="ECO:0000259" key="2">
    <source>
        <dbReference type="Pfam" id="PF15232"/>
    </source>
</evidence>
<dbReference type="InterPro" id="IPR027838">
    <property type="entry name" value="DUF4585"/>
</dbReference>
<gene>
    <name evidence="3" type="ORF">GSTENG00008957001</name>
</gene>
<accession>Q4T181</accession>
<dbReference type="OrthoDB" id="8945866at2759"/>
<feature type="compositionally biased region" description="Pro residues" evidence="1">
    <location>
        <begin position="148"/>
        <end position="157"/>
    </location>
</feature>
<feature type="compositionally biased region" description="Low complexity" evidence="1">
    <location>
        <begin position="129"/>
        <end position="147"/>
    </location>
</feature>
<dbReference type="PANTHER" id="PTHR33775">
    <property type="entry name" value="CARDIAC-ENRICHED FHL2-INTERACTING PROTEIN-RELATED"/>
    <property type="match status" value="1"/>
</dbReference>
<dbReference type="KEGG" id="tng:GSTEN00008957G001"/>
<feature type="non-terminal residue" evidence="3">
    <location>
        <position position="1"/>
    </location>
</feature>